<reference evidence="1 2" key="1">
    <citation type="submission" date="2020-08" db="EMBL/GenBank/DDBJ databases">
        <title>Genomic Encyclopedia of Type Strains, Phase IV (KMG-IV): sequencing the most valuable type-strain genomes for metagenomic binning, comparative biology and taxonomic classification.</title>
        <authorList>
            <person name="Goeker M."/>
        </authorList>
    </citation>
    <scope>NUCLEOTIDE SEQUENCE [LARGE SCALE GENOMIC DNA]</scope>
    <source>
        <strain evidence="1 2">DSM 19612</strain>
    </source>
</reference>
<proteinExistence type="predicted"/>
<gene>
    <name evidence="1" type="ORF">HNQ94_000419</name>
</gene>
<dbReference type="RefSeq" id="WP_174494446.1">
    <property type="nucleotide sequence ID" value="NZ_CADDWK010000001.1"/>
</dbReference>
<keyword evidence="2" id="KW-1185">Reference proteome</keyword>
<accession>A0A841Q2Z2</accession>
<organism evidence="1 2">
    <name type="scientific">Salirhabdus euzebyi</name>
    <dbReference type="NCBI Taxonomy" id="394506"/>
    <lineage>
        <taxon>Bacteria</taxon>
        <taxon>Bacillati</taxon>
        <taxon>Bacillota</taxon>
        <taxon>Bacilli</taxon>
        <taxon>Bacillales</taxon>
        <taxon>Bacillaceae</taxon>
        <taxon>Salirhabdus</taxon>
    </lineage>
</organism>
<comment type="caution">
    <text evidence="1">The sequence shown here is derived from an EMBL/GenBank/DDBJ whole genome shotgun (WGS) entry which is preliminary data.</text>
</comment>
<name>A0A841Q2Z2_9BACI</name>
<dbReference type="EMBL" id="JACHGH010000001">
    <property type="protein sequence ID" value="MBB6451998.1"/>
    <property type="molecule type" value="Genomic_DNA"/>
</dbReference>
<evidence type="ECO:0000313" key="1">
    <source>
        <dbReference type="EMBL" id="MBB6451998.1"/>
    </source>
</evidence>
<protein>
    <submittedName>
        <fullName evidence="1">Uncharacterized protein</fullName>
    </submittedName>
</protein>
<dbReference type="Proteomes" id="UP000581688">
    <property type="component" value="Unassembled WGS sequence"/>
</dbReference>
<evidence type="ECO:0000313" key="2">
    <source>
        <dbReference type="Proteomes" id="UP000581688"/>
    </source>
</evidence>
<dbReference type="AlphaFoldDB" id="A0A841Q2Z2"/>
<sequence>MVKEDSIKKMIFKIAWKISEHRTDRRTGPISPIPRSKYAQLLFDEGAGWNEQKED</sequence>